<dbReference type="EMBL" id="CAJVQC010133146">
    <property type="protein sequence ID" value="CAG8842150.1"/>
    <property type="molecule type" value="Genomic_DNA"/>
</dbReference>
<accession>A0ACA9SJZ9</accession>
<dbReference type="Proteomes" id="UP000789920">
    <property type="component" value="Unassembled WGS sequence"/>
</dbReference>
<feature type="non-terminal residue" evidence="1">
    <location>
        <position position="1"/>
    </location>
</feature>
<reference evidence="1" key="1">
    <citation type="submission" date="2021-06" db="EMBL/GenBank/DDBJ databases">
        <authorList>
            <person name="Kallberg Y."/>
            <person name="Tangrot J."/>
            <person name="Rosling A."/>
        </authorList>
    </citation>
    <scope>NUCLEOTIDE SEQUENCE</scope>
    <source>
        <strain evidence="1">MA461A</strain>
    </source>
</reference>
<name>A0ACA9SJZ9_9GLOM</name>
<evidence type="ECO:0000313" key="2">
    <source>
        <dbReference type="Proteomes" id="UP000789920"/>
    </source>
</evidence>
<comment type="caution">
    <text evidence="1">The sequence shown here is derived from an EMBL/GenBank/DDBJ whole genome shotgun (WGS) entry which is preliminary data.</text>
</comment>
<sequence length="199" mass="24036">NCPVLSDTEWRDNCQFSVIYNGETQSDWMKRIWDQLMNYRNSNRLNDDKKRYLIVRKMVYLYEGDLGHAIDVSIAICYLCNKLIYSKMGCGYECGFRHFMNEHWSTNCTGNAYCDISYKDYIKLKSRFEANLGNSYFKKEAIRRYELWMQNAIRRVKRAREVGRKIQAIKVIQQKWLEYFYRPEGMCATELAQYYKLLW</sequence>
<evidence type="ECO:0000313" key="1">
    <source>
        <dbReference type="EMBL" id="CAG8842150.1"/>
    </source>
</evidence>
<proteinExistence type="predicted"/>
<organism evidence="1 2">
    <name type="scientific">Racocetra persica</name>
    <dbReference type="NCBI Taxonomy" id="160502"/>
    <lineage>
        <taxon>Eukaryota</taxon>
        <taxon>Fungi</taxon>
        <taxon>Fungi incertae sedis</taxon>
        <taxon>Mucoromycota</taxon>
        <taxon>Glomeromycotina</taxon>
        <taxon>Glomeromycetes</taxon>
        <taxon>Diversisporales</taxon>
        <taxon>Gigasporaceae</taxon>
        <taxon>Racocetra</taxon>
    </lineage>
</organism>
<feature type="non-terminal residue" evidence="1">
    <location>
        <position position="199"/>
    </location>
</feature>
<protein>
    <submittedName>
        <fullName evidence="1">28991_t:CDS:1</fullName>
    </submittedName>
</protein>
<keyword evidence="2" id="KW-1185">Reference proteome</keyword>
<gene>
    <name evidence="1" type="ORF">RPERSI_LOCUS32187</name>
</gene>